<dbReference type="InterPro" id="IPR008547">
    <property type="entry name" value="DUF829_TMEM53"/>
</dbReference>
<dbReference type="SUPFAM" id="SSF53474">
    <property type="entry name" value="alpha/beta-Hydrolases"/>
    <property type="match status" value="1"/>
</dbReference>
<dbReference type="PANTHER" id="PTHR20908">
    <property type="entry name" value="LD15586P"/>
    <property type="match status" value="1"/>
</dbReference>
<dbReference type="Proteomes" id="UP001274896">
    <property type="component" value="Unassembled WGS sequence"/>
</dbReference>
<evidence type="ECO:0000313" key="1">
    <source>
        <dbReference type="EMBL" id="KAK3549132.1"/>
    </source>
</evidence>
<organism evidence="1 2">
    <name type="scientific">Hemibagrus guttatus</name>
    <dbReference type="NCBI Taxonomy" id="175788"/>
    <lineage>
        <taxon>Eukaryota</taxon>
        <taxon>Metazoa</taxon>
        <taxon>Chordata</taxon>
        <taxon>Craniata</taxon>
        <taxon>Vertebrata</taxon>
        <taxon>Euteleostomi</taxon>
        <taxon>Actinopterygii</taxon>
        <taxon>Neopterygii</taxon>
        <taxon>Teleostei</taxon>
        <taxon>Ostariophysi</taxon>
        <taxon>Siluriformes</taxon>
        <taxon>Bagridae</taxon>
        <taxon>Hemibagrus</taxon>
    </lineage>
</organism>
<dbReference type="PANTHER" id="PTHR20908:SF4">
    <property type="entry name" value="SI:DKEY-5I3.5"/>
    <property type="match status" value="1"/>
</dbReference>
<sequence length="327" mass="37124">MAVKALLLGEISSRLKPGCLSGFLRGPKPYYKNGVQRGLCTAVSKPSATSVMAHADRPWKGVTTHHISKGITLHVNENTVKPAVSGQAKPLLLLLPWLASRSQAQFKYCEIYFRTGFDVLVIESNIGHFLWPRWGKEYSAQVLQLLESERFSNRPLVVHAFSVGGYTFAQLVTHVAKDTQRYQGLINRVRGQIYDSLVIGSAEHMAIGLGKTFFPRFEYLVKGTSLLYFHIFKRQTVDYFNESIDVFWNTPVTSPALYYFCDNDVMCDPEVSHKLVEHWKMRGITVTSKRWEESVHAGHLRAHPQEYLSVLDQFLCSLDILPLKSKM</sequence>
<proteinExistence type="predicted"/>
<dbReference type="GO" id="GO:0017171">
    <property type="term" value="F:serine hydrolase activity"/>
    <property type="evidence" value="ECO:0007669"/>
    <property type="project" value="TreeGrafter"/>
</dbReference>
<reference evidence="1" key="1">
    <citation type="submission" date="2023-06" db="EMBL/GenBank/DDBJ databases">
        <title>Male Hemibagrus guttatus genome.</title>
        <authorList>
            <person name="Bian C."/>
        </authorList>
    </citation>
    <scope>NUCLEOTIDE SEQUENCE</scope>
    <source>
        <strain evidence="1">Male_cb2023</strain>
        <tissue evidence="1">Muscle</tissue>
    </source>
</reference>
<dbReference type="AlphaFoldDB" id="A0AAE0RBL9"/>
<dbReference type="Pfam" id="PF05705">
    <property type="entry name" value="DUF829"/>
    <property type="match status" value="1"/>
</dbReference>
<protein>
    <submittedName>
        <fullName evidence="1">Uncharacterized protein</fullName>
    </submittedName>
</protein>
<dbReference type="EMBL" id="JAUCMX010000004">
    <property type="protein sequence ID" value="KAK3549132.1"/>
    <property type="molecule type" value="Genomic_DNA"/>
</dbReference>
<accession>A0AAE0RBL9</accession>
<comment type="caution">
    <text evidence="1">The sequence shown here is derived from an EMBL/GenBank/DDBJ whole genome shotgun (WGS) entry which is preliminary data.</text>
</comment>
<name>A0AAE0RBL9_9TELE</name>
<dbReference type="Gene3D" id="3.40.50.1820">
    <property type="entry name" value="alpha/beta hydrolase"/>
    <property type="match status" value="1"/>
</dbReference>
<gene>
    <name evidence="1" type="ORF">QTP70_033338</name>
</gene>
<dbReference type="InterPro" id="IPR029058">
    <property type="entry name" value="AB_hydrolase_fold"/>
</dbReference>
<evidence type="ECO:0000313" key="2">
    <source>
        <dbReference type="Proteomes" id="UP001274896"/>
    </source>
</evidence>
<keyword evidence="2" id="KW-1185">Reference proteome</keyword>